<protein>
    <submittedName>
        <fullName evidence="2">Protein of uncharacterized function (DUF3575)</fullName>
    </submittedName>
</protein>
<organism evidence="2 3">
    <name type="scientific">Sphingobacterium spiritivorum</name>
    <name type="common">Flavobacterium spiritivorum</name>
    <dbReference type="NCBI Taxonomy" id="258"/>
    <lineage>
        <taxon>Bacteria</taxon>
        <taxon>Pseudomonadati</taxon>
        <taxon>Bacteroidota</taxon>
        <taxon>Sphingobacteriia</taxon>
        <taxon>Sphingobacteriales</taxon>
        <taxon>Sphingobacteriaceae</taxon>
        <taxon>Sphingobacterium</taxon>
    </lineage>
</organism>
<evidence type="ECO:0000313" key="3">
    <source>
        <dbReference type="Proteomes" id="UP000254893"/>
    </source>
</evidence>
<feature type="chain" id="PRO_5016689352" evidence="1">
    <location>
        <begin position="23"/>
        <end position="203"/>
    </location>
</feature>
<dbReference type="Pfam" id="PF12099">
    <property type="entry name" value="DUF3575"/>
    <property type="match status" value="1"/>
</dbReference>
<sequence length="203" mass="22836">MNLKATILVLLSLILNCSVLHAQFPHSRYNNSRSNWTFKTNIAGLAIGNINGAAETVINADYDFPMTIHTSVSYNSLKKYAGNTKLRHIALQPEFRMWMQGEAFTGFFAGVNLNYAYYNVGYISLSKSLKDNYYQGQLFGIGISGGYQLTITDRIGAETSLGIGYANMKHDVYKKVLYNAEPRAETYNYFGPNKFSISLVYRL</sequence>
<evidence type="ECO:0000256" key="1">
    <source>
        <dbReference type="SAM" id="SignalP"/>
    </source>
</evidence>
<keyword evidence="1" id="KW-0732">Signal</keyword>
<dbReference type="AlphaFoldDB" id="A0A380BTL2"/>
<reference evidence="2 3" key="1">
    <citation type="submission" date="2018-06" db="EMBL/GenBank/DDBJ databases">
        <authorList>
            <consortium name="Pathogen Informatics"/>
            <person name="Doyle S."/>
        </authorList>
    </citation>
    <scope>NUCLEOTIDE SEQUENCE [LARGE SCALE GENOMIC DNA]</scope>
    <source>
        <strain evidence="2 3">NCTC11388</strain>
    </source>
</reference>
<evidence type="ECO:0000313" key="2">
    <source>
        <dbReference type="EMBL" id="SUJ06329.1"/>
    </source>
</evidence>
<proteinExistence type="predicted"/>
<name>A0A380BTL2_SPHSI</name>
<dbReference type="InterPro" id="IPR021958">
    <property type="entry name" value="DUF3575"/>
</dbReference>
<dbReference type="Proteomes" id="UP000254893">
    <property type="component" value="Unassembled WGS sequence"/>
</dbReference>
<dbReference type="EMBL" id="UGYW01000002">
    <property type="protein sequence ID" value="SUJ06329.1"/>
    <property type="molecule type" value="Genomic_DNA"/>
</dbReference>
<accession>A0A380BTL2</accession>
<feature type="signal peptide" evidence="1">
    <location>
        <begin position="1"/>
        <end position="22"/>
    </location>
</feature>
<dbReference type="RefSeq" id="WP_115169782.1">
    <property type="nucleotide sequence ID" value="NZ_UGYW01000002.1"/>
</dbReference>
<gene>
    <name evidence="2" type="ORF">NCTC11388_01669</name>
</gene>